<organism evidence="5 6">
    <name type="scientific">Actinoplanes awajinensis subsp. mycoplanecinus</name>
    <dbReference type="NCBI Taxonomy" id="135947"/>
    <lineage>
        <taxon>Bacteria</taxon>
        <taxon>Bacillati</taxon>
        <taxon>Actinomycetota</taxon>
        <taxon>Actinomycetes</taxon>
        <taxon>Micromonosporales</taxon>
        <taxon>Micromonosporaceae</taxon>
        <taxon>Actinoplanes</taxon>
    </lineage>
</organism>
<dbReference type="InterPro" id="IPR022742">
    <property type="entry name" value="Hydrolase_4"/>
</dbReference>
<dbReference type="AlphaFoldDB" id="A0A101JB52"/>
<evidence type="ECO:0000259" key="4">
    <source>
        <dbReference type="Pfam" id="PF12146"/>
    </source>
</evidence>
<dbReference type="RefSeq" id="WP_067706199.1">
    <property type="nucleotide sequence ID" value="NZ_LLZH01000331.1"/>
</dbReference>
<dbReference type="Proteomes" id="UP000053244">
    <property type="component" value="Unassembled WGS sequence"/>
</dbReference>
<dbReference type="InterPro" id="IPR029058">
    <property type="entry name" value="AB_hydrolase_fold"/>
</dbReference>
<feature type="transmembrane region" description="Helical" evidence="3">
    <location>
        <begin position="20"/>
        <end position="39"/>
    </location>
</feature>
<protein>
    <recommendedName>
        <fullName evidence="4">Serine aminopeptidase S33 domain-containing protein</fullName>
    </recommendedName>
</protein>
<feature type="domain" description="Serine aminopeptidase S33" evidence="4">
    <location>
        <begin position="201"/>
        <end position="318"/>
    </location>
</feature>
<keyword evidence="3" id="KW-0812">Transmembrane</keyword>
<dbReference type="OrthoDB" id="9796609at2"/>
<keyword evidence="6" id="KW-1185">Reference proteome</keyword>
<dbReference type="EMBL" id="LLZH01000331">
    <property type="protein sequence ID" value="KUL23539.1"/>
    <property type="molecule type" value="Genomic_DNA"/>
</dbReference>
<sequence length="426" mass="43744">MIGTARQQAGAHPADRSHLVVDVLTAAAGAAGAGAAFLVGADGSAAWRVVRVAAVLVVTALAMYVIRRGPPVLRAVTTFVLGLAGVAAGAGIAVPHLSKAGWSPAAVAGLVLLTAGLLLFGYGAVGTVWSSPGWSRLATGPAVLLVTVVGLFTGSQAVAATNVPRTGLRSATPADRGLSYLDARLVTADGVILSGWYLPARNRAAVLLAHGAGCTRSDVLEHAVVLARQGYGVLLYDARGHGRSGGRAMDFGWYGDQDVAAAVAYLRQRPDVDPARIAALGESMGAEEVIGAAAGQPGIRAVVAEGATARTTADWDFLAPVYGARGRIQQRVDEVTYAAADLLTDAGPPISLRAAAAGIAPRPVLLITAGRVPDETFAAEYLRDGHHHVQVWQVPGSGHTGGLSTRPDDWQRRVTAFLDAALRPQT</sequence>
<evidence type="ECO:0000256" key="1">
    <source>
        <dbReference type="ARBA" id="ARBA00008645"/>
    </source>
</evidence>
<evidence type="ECO:0000256" key="2">
    <source>
        <dbReference type="ARBA" id="ARBA00022801"/>
    </source>
</evidence>
<feature type="transmembrane region" description="Helical" evidence="3">
    <location>
        <begin position="137"/>
        <end position="159"/>
    </location>
</feature>
<dbReference type="PANTHER" id="PTHR22946">
    <property type="entry name" value="DIENELACTONE HYDROLASE DOMAIN-CONTAINING PROTEIN-RELATED"/>
    <property type="match status" value="1"/>
</dbReference>
<proteinExistence type="inferred from homology"/>
<dbReference type="InterPro" id="IPR050261">
    <property type="entry name" value="FrsA_esterase"/>
</dbReference>
<keyword evidence="3" id="KW-0472">Membrane</keyword>
<feature type="transmembrane region" description="Helical" evidence="3">
    <location>
        <begin position="105"/>
        <end position="125"/>
    </location>
</feature>
<reference evidence="5 6" key="1">
    <citation type="submission" date="2015-10" db="EMBL/GenBank/DDBJ databases">
        <authorList>
            <person name="Gilbert D.G."/>
        </authorList>
    </citation>
    <scope>NUCLEOTIDE SEQUENCE [LARGE SCALE GENOMIC DNA]</scope>
    <source>
        <strain evidence="5 6">NRRL B-16712</strain>
    </source>
</reference>
<dbReference type="PANTHER" id="PTHR22946:SF9">
    <property type="entry name" value="POLYKETIDE TRANSFERASE AF380"/>
    <property type="match status" value="1"/>
</dbReference>
<dbReference type="SUPFAM" id="SSF53474">
    <property type="entry name" value="alpha/beta-Hydrolases"/>
    <property type="match status" value="1"/>
</dbReference>
<dbReference type="GO" id="GO:0052689">
    <property type="term" value="F:carboxylic ester hydrolase activity"/>
    <property type="evidence" value="ECO:0007669"/>
    <property type="project" value="UniProtKB-ARBA"/>
</dbReference>
<accession>A0A101JB52</accession>
<comment type="similarity">
    <text evidence="1">Belongs to the AB hydrolase superfamily.</text>
</comment>
<evidence type="ECO:0000313" key="6">
    <source>
        <dbReference type="Proteomes" id="UP000053244"/>
    </source>
</evidence>
<keyword evidence="2" id="KW-0378">Hydrolase</keyword>
<feature type="transmembrane region" description="Helical" evidence="3">
    <location>
        <begin position="45"/>
        <end position="65"/>
    </location>
</feature>
<name>A0A101JB52_9ACTN</name>
<feature type="transmembrane region" description="Helical" evidence="3">
    <location>
        <begin position="72"/>
        <end position="93"/>
    </location>
</feature>
<gene>
    <name evidence="5" type="ORF">ADL15_46065</name>
</gene>
<evidence type="ECO:0000256" key="3">
    <source>
        <dbReference type="SAM" id="Phobius"/>
    </source>
</evidence>
<dbReference type="Pfam" id="PF12146">
    <property type="entry name" value="Hydrolase_4"/>
    <property type="match status" value="1"/>
</dbReference>
<keyword evidence="3" id="KW-1133">Transmembrane helix</keyword>
<dbReference type="Gene3D" id="3.40.50.1820">
    <property type="entry name" value="alpha/beta hydrolase"/>
    <property type="match status" value="1"/>
</dbReference>
<evidence type="ECO:0000313" key="5">
    <source>
        <dbReference type="EMBL" id="KUL23539.1"/>
    </source>
</evidence>
<comment type="caution">
    <text evidence="5">The sequence shown here is derived from an EMBL/GenBank/DDBJ whole genome shotgun (WGS) entry which is preliminary data.</text>
</comment>